<keyword evidence="2" id="KW-0862">Zinc</keyword>
<dbReference type="PANTHER" id="PTHR31944:SF131">
    <property type="entry name" value="HEME-RESPONSIVE ZINC FINGER TRANSCRIPTION FACTOR HAP1"/>
    <property type="match status" value="1"/>
</dbReference>
<feature type="region of interest" description="Disordered" evidence="8">
    <location>
        <begin position="298"/>
        <end position="317"/>
    </location>
</feature>
<dbReference type="OrthoDB" id="4159781at2759"/>
<evidence type="ECO:0000256" key="5">
    <source>
        <dbReference type="ARBA" id="ARBA00023163"/>
    </source>
</evidence>
<evidence type="ECO:0000256" key="6">
    <source>
        <dbReference type="ARBA" id="ARBA00023242"/>
    </source>
</evidence>
<evidence type="ECO:0000256" key="1">
    <source>
        <dbReference type="ARBA" id="ARBA00022723"/>
    </source>
</evidence>
<dbReference type="GO" id="GO:0000978">
    <property type="term" value="F:RNA polymerase II cis-regulatory region sequence-specific DNA binding"/>
    <property type="evidence" value="ECO:0007669"/>
    <property type="project" value="TreeGrafter"/>
</dbReference>
<evidence type="ECO:0000259" key="9">
    <source>
        <dbReference type="PROSITE" id="PS50048"/>
    </source>
</evidence>
<dbReference type="Gene3D" id="1.20.5.170">
    <property type="match status" value="1"/>
</dbReference>
<feature type="compositionally biased region" description="Low complexity" evidence="8">
    <location>
        <begin position="298"/>
        <end position="309"/>
    </location>
</feature>
<dbReference type="GO" id="GO:0001228">
    <property type="term" value="F:DNA-binding transcription activator activity, RNA polymerase II-specific"/>
    <property type="evidence" value="ECO:0007669"/>
    <property type="project" value="TreeGrafter"/>
</dbReference>
<evidence type="ECO:0000313" key="11">
    <source>
        <dbReference type="Proteomes" id="UP000092321"/>
    </source>
</evidence>
<dbReference type="InterPro" id="IPR001138">
    <property type="entry name" value="Zn2Cys6_DnaBD"/>
</dbReference>
<dbReference type="PROSITE" id="PS00463">
    <property type="entry name" value="ZN2_CY6_FUNGAL_1"/>
    <property type="match status" value="1"/>
</dbReference>
<keyword evidence="3" id="KW-0805">Transcription regulation</keyword>
<protein>
    <recommendedName>
        <fullName evidence="9">Zn(2)-C6 fungal-type domain-containing protein</fullName>
    </recommendedName>
</protein>
<sequence length="1043" mass="118961">MNNSNIIFPESTEKKVLKKTNRKTRNRIPLSCSVCRNRKVKCDKNRPHCNSCVKTGYKHLCHYLSPEWSKEGYTQLSHEKELTDLREKVKKLEEQLSNYQRNSGHILNIKLEDQNESLVSPHSLSSAESYRNDSSITKCENQNPFKKFDNDVISIGKRFESLHINPRNNTLSYLGSTHYLSILKGDPYLKILWSHVFKIREKLLEYQEYQRTYSLRQRSRKMKSVSLPLYENIEETKGGCPVSHQPNSNKGKCPVSHESQANDFNTIPKNQSAKPKGKCPVAHPVDKANEKTKILNNIPSSLSSSSLNNQQRKGRCPVDHKPAFKERSVSPFSSESLLPNASKTSREELIAKLNDSLPQPSVIKKLINLFFRELYPEIPILDETLFKKEIKRILQINDFNEKKDKYDISIHNTFDSSHLGILLVIIRLGCVNISQDMNIDLKLGFSREFIREHLEFNLPTDENCNVSPDKAINSKPIDYSGNTSKLTLDPTLIHQVHDILIDFNLSGNTNSIDNNSGSIINSNLALIHFLIFYKWYLGICPENDTISTLTNVNSSDNKSELLLAQIIQLSFDSGLHRDPDNYANLASHLLNKISENYDFSDTSKLKEPKIIAKEIQQAIQRFKNQWRKTWFFIVDMDINQCLNNGTPRLLRKLGSFTDVNLPYSEQLSSEDESKGVNNSIATSSVNNNSGGNFNENTCLNSKQSFMSTVESLVYTQQFDYCFDNNLGEIIIGKNCKLFYQLDLVLIAVSELVLISKVEDKCRKWKLDLVIDILIQIVENKSNENIIEISLKKLLDNCLLDPLESYALVQNGIDIITPEMCKTQSQKERFAKYNGYNLPSLKNIFEINTSSSSNSSSTSNKDSGKKLDIPQESITKCLFFKKHLQLEMMLYTLNYILFTSYEPKLQNNTEGGLLMDLTTNYCQKTLKYSTELFKTSLIFFHNLNSNKIFKTQMKIVIIPYCLDVCYRAMQFMICLILRQKVGPLLKDLSNIFSKQISGSSSNSDRSVNKAKIGSITSFDTALTNFSVISANAKAADLLKLILSE</sequence>
<evidence type="ECO:0000256" key="4">
    <source>
        <dbReference type="ARBA" id="ARBA00023125"/>
    </source>
</evidence>
<dbReference type="PANTHER" id="PTHR31944">
    <property type="entry name" value="HEME-RESPONSIVE ZINC FINGER TRANSCRIPTION FACTOR HAP1"/>
    <property type="match status" value="1"/>
</dbReference>
<evidence type="ECO:0000256" key="8">
    <source>
        <dbReference type="SAM" id="MobiDB-lite"/>
    </source>
</evidence>
<dbReference type="SUPFAM" id="SSF57701">
    <property type="entry name" value="Zn2/Cys6 DNA-binding domain"/>
    <property type="match status" value="1"/>
</dbReference>
<keyword evidence="6" id="KW-0539">Nucleus</keyword>
<keyword evidence="5" id="KW-0804">Transcription</keyword>
<name>A0A1B7TK40_9ASCO</name>
<keyword evidence="11" id="KW-1185">Reference proteome</keyword>
<accession>A0A1B7TK40</accession>
<feature type="domain" description="Zn(2)-C6 fungal-type" evidence="9">
    <location>
        <begin position="31"/>
        <end position="63"/>
    </location>
</feature>
<dbReference type="Pfam" id="PF00172">
    <property type="entry name" value="Zn_clus"/>
    <property type="match status" value="1"/>
</dbReference>
<dbReference type="InterPro" id="IPR051430">
    <property type="entry name" value="Fungal_TF_Env_Response"/>
</dbReference>
<dbReference type="GO" id="GO:0005634">
    <property type="term" value="C:nucleus"/>
    <property type="evidence" value="ECO:0007669"/>
    <property type="project" value="TreeGrafter"/>
</dbReference>
<feature type="region of interest" description="Disordered" evidence="8">
    <location>
        <begin position="238"/>
        <end position="257"/>
    </location>
</feature>
<comment type="caution">
    <text evidence="10">The sequence shown here is derived from an EMBL/GenBank/DDBJ whole genome shotgun (WGS) entry which is preliminary data.</text>
</comment>
<dbReference type="CDD" id="cd12148">
    <property type="entry name" value="fungal_TF_MHR"/>
    <property type="match status" value="1"/>
</dbReference>
<evidence type="ECO:0000256" key="3">
    <source>
        <dbReference type="ARBA" id="ARBA00023015"/>
    </source>
</evidence>
<evidence type="ECO:0000256" key="7">
    <source>
        <dbReference type="SAM" id="Coils"/>
    </source>
</evidence>
<organism evidence="10 11">
    <name type="scientific">Hanseniaspora valbyensis NRRL Y-1626</name>
    <dbReference type="NCBI Taxonomy" id="766949"/>
    <lineage>
        <taxon>Eukaryota</taxon>
        <taxon>Fungi</taxon>
        <taxon>Dikarya</taxon>
        <taxon>Ascomycota</taxon>
        <taxon>Saccharomycotina</taxon>
        <taxon>Saccharomycetes</taxon>
        <taxon>Saccharomycodales</taxon>
        <taxon>Saccharomycodaceae</taxon>
        <taxon>Hanseniaspora</taxon>
    </lineage>
</organism>
<gene>
    <name evidence="10" type="ORF">HANVADRAFT_46722</name>
</gene>
<dbReference type="SMART" id="SM00066">
    <property type="entry name" value="GAL4"/>
    <property type="match status" value="1"/>
</dbReference>
<feature type="coiled-coil region" evidence="7">
    <location>
        <begin position="75"/>
        <end position="102"/>
    </location>
</feature>
<keyword evidence="7" id="KW-0175">Coiled coil</keyword>
<dbReference type="AlphaFoldDB" id="A0A1B7TK40"/>
<proteinExistence type="predicted"/>
<dbReference type="CDD" id="cd00067">
    <property type="entry name" value="GAL4"/>
    <property type="match status" value="1"/>
</dbReference>
<dbReference type="CDD" id="cd14724">
    <property type="entry name" value="ZIP_Gal4-like_1"/>
    <property type="match status" value="1"/>
</dbReference>
<keyword evidence="1" id="KW-0479">Metal-binding</keyword>
<reference evidence="11" key="1">
    <citation type="journal article" date="2016" name="Proc. Natl. Acad. Sci. U.S.A.">
        <title>Comparative genomics of biotechnologically important yeasts.</title>
        <authorList>
            <person name="Riley R."/>
            <person name="Haridas S."/>
            <person name="Wolfe K.H."/>
            <person name="Lopes M.R."/>
            <person name="Hittinger C.T."/>
            <person name="Goeker M."/>
            <person name="Salamov A.A."/>
            <person name="Wisecaver J.H."/>
            <person name="Long T.M."/>
            <person name="Calvey C.H."/>
            <person name="Aerts A.L."/>
            <person name="Barry K.W."/>
            <person name="Choi C."/>
            <person name="Clum A."/>
            <person name="Coughlan A.Y."/>
            <person name="Deshpande S."/>
            <person name="Douglass A.P."/>
            <person name="Hanson S.J."/>
            <person name="Klenk H.-P."/>
            <person name="LaButti K.M."/>
            <person name="Lapidus A."/>
            <person name="Lindquist E.A."/>
            <person name="Lipzen A.M."/>
            <person name="Meier-Kolthoff J.P."/>
            <person name="Ohm R.A."/>
            <person name="Otillar R.P."/>
            <person name="Pangilinan J.L."/>
            <person name="Peng Y."/>
            <person name="Rokas A."/>
            <person name="Rosa C.A."/>
            <person name="Scheuner C."/>
            <person name="Sibirny A.A."/>
            <person name="Slot J.C."/>
            <person name="Stielow J.B."/>
            <person name="Sun H."/>
            <person name="Kurtzman C.P."/>
            <person name="Blackwell M."/>
            <person name="Grigoriev I.V."/>
            <person name="Jeffries T.W."/>
        </authorList>
    </citation>
    <scope>NUCLEOTIDE SEQUENCE [LARGE SCALE GENOMIC DNA]</scope>
    <source>
        <strain evidence="11">NRRL Y-1626</strain>
    </source>
</reference>
<dbReference type="Gene3D" id="4.10.240.10">
    <property type="entry name" value="Zn(2)-C6 fungal-type DNA-binding domain"/>
    <property type="match status" value="1"/>
</dbReference>
<dbReference type="InterPro" id="IPR036864">
    <property type="entry name" value="Zn2-C6_fun-type_DNA-bd_sf"/>
</dbReference>
<dbReference type="PROSITE" id="PS50048">
    <property type="entry name" value="ZN2_CY6_FUNGAL_2"/>
    <property type="match status" value="1"/>
</dbReference>
<dbReference type="GO" id="GO:0008270">
    <property type="term" value="F:zinc ion binding"/>
    <property type="evidence" value="ECO:0007669"/>
    <property type="project" value="InterPro"/>
</dbReference>
<keyword evidence="4" id="KW-0238">DNA-binding</keyword>
<evidence type="ECO:0000313" key="10">
    <source>
        <dbReference type="EMBL" id="OBA29079.1"/>
    </source>
</evidence>
<dbReference type="Proteomes" id="UP000092321">
    <property type="component" value="Unassembled WGS sequence"/>
</dbReference>
<evidence type="ECO:0000256" key="2">
    <source>
        <dbReference type="ARBA" id="ARBA00022833"/>
    </source>
</evidence>
<dbReference type="EMBL" id="LXPE01000001">
    <property type="protein sequence ID" value="OBA29079.1"/>
    <property type="molecule type" value="Genomic_DNA"/>
</dbReference>